<dbReference type="Gene3D" id="3.30.2090.10">
    <property type="entry name" value="Multidrug efflux transporter AcrB TolC docking domain, DN and DC subdomains"/>
    <property type="match status" value="2"/>
</dbReference>
<feature type="transmembrane region" description="Helical" evidence="1">
    <location>
        <begin position="956"/>
        <end position="975"/>
    </location>
</feature>
<dbReference type="Pfam" id="PF00873">
    <property type="entry name" value="ACR_tran"/>
    <property type="match status" value="1"/>
</dbReference>
<organism evidence="2 3">
    <name type="scientific">Ochrobactrum soli</name>
    <dbReference type="NCBI Taxonomy" id="2448455"/>
    <lineage>
        <taxon>Bacteria</taxon>
        <taxon>Pseudomonadati</taxon>
        <taxon>Pseudomonadota</taxon>
        <taxon>Alphaproteobacteria</taxon>
        <taxon>Hyphomicrobiales</taxon>
        <taxon>Brucellaceae</taxon>
        <taxon>Brucella/Ochrobactrum group</taxon>
        <taxon>Ochrobactrum</taxon>
    </lineage>
</organism>
<dbReference type="SUPFAM" id="SSF82866">
    <property type="entry name" value="Multidrug efflux transporter AcrB transmembrane domain"/>
    <property type="match status" value="2"/>
</dbReference>
<sequence length="1033" mass="111349">MIGPNLSQWALSHRPFVAFIMVLAAIAGALTYTRLGRSEDPDFTVKTMVVQTYWPGGTIDETVEQVTDRLEKKLQELPSLDNLRSVTNPGVSTIFVTLKDTTAPARVADEWYQARKKVTDIRATMPSGVEGPFFDDEFGDTFGIIYGLVSDPGFSERELRDWAEVARKRLILIPDVGKIQLIGTQDEKIYIEFSTRHVASLGLDVNAIVSAIQNQNGVTPAGAITSEHDHVIVNVSGAFRDEDDIRNLNIATASGFVRLSDIATVRRGLADPAQPMFRIDGRRALGIAISMAAGGDVLMLGDRIAATMAGFQASLPLGIDVVRVAYQPDVVQTAVSGFTRALFEAVGIVLAVSFVTLGLRAGLVVFVSIPLVLALTFLAMSVAGISLQRVSLGALIIALGLLVDDAMITVEMMVAKLEEGVDRFKAASFAYTSTAFPMLTGTLVTVAGFIPVGYARSAAGEYANSLFWVIAFALLLSWIVAVLVSPIVGILVLPRTLVRSQGRERRIQRAFRVVLEHCLRARITVVAIVAGLFLLSLAGITKVPQQFFPSSDRSELLLDLQMPQRSSIQATAAMVDRLDKLLAADKDIVSWSFYVGQDAIRFYLPMDIQAPADYRAQAVVVARNIEVRQQLRQRLQDVLDRDWPDVTARVAPLEMGPPVGWPVQVRVSGDDIAALRAVAWEVSDAIAAVSGTRDVHLDWGVPTRMLRIQVDQDRARLVGLSSSQLSQAILSITTGVTITQVRDSTYLIDVVGRALPDERADINTLRALQIPLGDGRTVPLPSVATVDYATSEPVVWRRDRRPTITVQADISGRLTAAEVIERAGPAISALAVANPGFDIATGGEVEESGKGLGSVISVVPVMIIAMLIILMTDLQSIQRLFIVVSVAPLGLIGVVAAMLIADKPMGFIAVLGVIALVGMITRNSVILIDQIEQHRAQGEDQWQALIDATVSRARPIMLTAAAAILGMVPIAREAFWAPLAFSVIGGLSVATVLTLIFLPVLYALWFRIRPPMVAADVEGSDPRSESTVGGAGT</sequence>
<dbReference type="PANTHER" id="PTHR32063">
    <property type="match status" value="1"/>
</dbReference>
<feature type="transmembrane region" description="Helical" evidence="1">
    <location>
        <begin position="519"/>
        <end position="540"/>
    </location>
</feature>
<dbReference type="RefSeq" id="WP_109366733.1">
    <property type="nucleotide sequence ID" value="NZ_OOFM01000003.1"/>
</dbReference>
<feature type="transmembrane region" description="Helical" evidence="1">
    <location>
        <begin position="981"/>
        <end position="1005"/>
    </location>
</feature>
<dbReference type="Gene3D" id="3.30.70.1440">
    <property type="entry name" value="Multidrug efflux transporter AcrB pore domain"/>
    <property type="match status" value="1"/>
</dbReference>
<feature type="transmembrane region" description="Helical" evidence="1">
    <location>
        <begin position="880"/>
        <end position="901"/>
    </location>
</feature>
<feature type="transmembrane region" description="Helical" evidence="1">
    <location>
        <begin position="392"/>
        <end position="414"/>
    </location>
</feature>
<dbReference type="InterPro" id="IPR001036">
    <property type="entry name" value="Acrflvin-R"/>
</dbReference>
<evidence type="ECO:0000313" key="3">
    <source>
        <dbReference type="Proteomes" id="UP000246073"/>
    </source>
</evidence>
<feature type="transmembrane region" description="Helical" evidence="1">
    <location>
        <begin position="16"/>
        <end position="33"/>
    </location>
</feature>
<dbReference type="SUPFAM" id="SSF82714">
    <property type="entry name" value="Multidrug efflux transporter AcrB TolC docking domain, DN and DC subdomains"/>
    <property type="match status" value="2"/>
</dbReference>
<feature type="transmembrane region" description="Helical" evidence="1">
    <location>
        <begin position="364"/>
        <end position="386"/>
    </location>
</feature>
<proteinExistence type="predicted"/>
<dbReference type="Gene3D" id="1.20.1640.10">
    <property type="entry name" value="Multidrug efflux transporter AcrB transmembrane domain"/>
    <property type="match status" value="2"/>
</dbReference>
<dbReference type="GO" id="GO:0005886">
    <property type="term" value="C:plasma membrane"/>
    <property type="evidence" value="ECO:0007669"/>
    <property type="project" value="TreeGrafter"/>
</dbReference>
<feature type="transmembrane region" description="Helical" evidence="1">
    <location>
        <begin position="851"/>
        <end position="871"/>
    </location>
</feature>
<feature type="transmembrane region" description="Helical" evidence="1">
    <location>
        <begin position="338"/>
        <end position="357"/>
    </location>
</feature>
<evidence type="ECO:0000313" key="2">
    <source>
        <dbReference type="EMBL" id="SPL62646.1"/>
    </source>
</evidence>
<gene>
    <name evidence="2" type="ORF">OHAE_5253</name>
</gene>
<feature type="transmembrane region" description="Helical" evidence="1">
    <location>
        <begin position="907"/>
        <end position="928"/>
    </location>
</feature>
<dbReference type="Gene3D" id="3.30.70.1320">
    <property type="entry name" value="Multidrug efflux transporter AcrB pore domain like"/>
    <property type="match status" value="1"/>
</dbReference>
<evidence type="ECO:0000256" key="1">
    <source>
        <dbReference type="SAM" id="Phobius"/>
    </source>
</evidence>
<feature type="transmembrane region" description="Helical" evidence="1">
    <location>
        <begin position="284"/>
        <end position="301"/>
    </location>
</feature>
<dbReference type="EMBL" id="OOFM01000003">
    <property type="protein sequence ID" value="SPL62646.1"/>
    <property type="molecule type" value="Genomic_DNA"/>
</dbReference>
<keyword evidence="1" id="KW-0472">Membrane</keyword>
<keyword evidence="1" id="KW-0812">Transmembrane</keyword>
<dbReference type="PRINTS" id="PR00702">
    <property type="entry name" value="ACRIFLAVINRP"/>
</dbReference>
<dbReference type="GO" id="GO:0042910">
    <property type="term" value="F:xenobiotic transmembrane transporter activity"/>
    <property type="evidence" value="ECO:0007669"/>
    <property type="project" value="TreeGrafter"/>
</dbReference>
<feature type="transmembrane region" description="Helical" evidence="1">
    <location>
        <begin position="466"/>
        <end position="498"/>
    </location>
</feature>
<name>A0A2P9HEX4_9HYPH</name>
<reference evidence="3" key="1">
    <citation type="submission" date="2017-12" db="EMBL/GenBank/DDBJ databases">
        <authorList>
            <person name="Diaz M."/>
        </authorList>
    </citation>
    <scope>NUCLEOTIDE SEQUENCE [LARGE SCALE GENOMIC DNA]</scope>
    <source>
        <strain evidence="3">FI11154</strain>
    </source>
</reference>
<dbReference type="PANTHER" id="PTHR32063:SF64">
    <property type="entry name" value="ACRB_ACRD_ACRF FAMILY PROTEIN"/>
    <property type="match status" value="1"/>
</dbReference>
<dbReference type="SUPFAM" id="SSF82693">
    <property type="entry name" value="Multidrug efflux transporter AcrB pore domain, PN1, PN2, PC1 and PC2 subdomains"/>
    <property type="match status" value="2"/>
</dbReference>
<dbReference type="Proteomes" id="UP000246073">
    <property type="component" value="Unassembled WGS sequence"/>
</dbReference>
<dbReference type="Gene3D" id="3.30.70.1430">
    <property type="entry name" value="Multidrug efflux transporter AcrB pore domain"/>
    <property type="match status" value="2"/>
</dbReference>
<protein>
    <submittedName>
        <fullName evidence="2">RND efflux transporter</fullName>
    </submittedName>
</protein>
<accession>A0A2P9HEX4</accession>
<dbReference type="AlphaFoldDB" id="A0A2P9HEX4"/>
<keyword evidence="1" id="KW-1133">Transmembrane helix</keyword>
<dbReference type="InterPro" id="IPR027463">
    <property type="entry name" value="AcrB_DN_DC_subdom"/>
</dbReference>
<feature type="transmembrane region" description="Helical" evidence="1">
    <location>
        <begin position="435"/>
        <end position="454"/>
    </location>
</feature>